<comment type="caution">
    <text evidence="18">The sequence shown here is derived from an EMBL/GenBank/DDBJ whole genome shotgun (WGS) entry which is preliminary data.</text>
</comment>
<feature type="domain" description="Helicase ATP-binding" evidence="17">
    <location>
        <begin position="1"/>
        <end position="250"/>
    </location>
</feature>
<evidence type="ECO:0000256" key="16">
    <source>
        <dbReference type="ARBA" id="ARBA00048954"/>
    </source>
</evidence>
<gene>
    <name evidence="18" type="ORF">D9Q81_02470</name>
</gene>
<dbReference type="GO" id="GO:0005524">
    <property type="term" value="F:ATP binding"/>
    <property type="evidence" value="ECO:0007669"/>
    <property type="project" value="UniProtKB-KW"/>
</dbReference>
<evidence type="ECO:0000313" key="18">
    <source>
        <dbReference type="EMBL" id="RSN69489.1"/>
    </source>
</evidence>
<dbReference type="InterPro" id="IPR006554">
    <property type="entry name" value="Helicase-like_DEXD_c2"/>
</dbReference>
<dbReference type="PANTHER" id="PTHR11472">
    <property type="entry name" value="DNA REPAIR DEAD HELICASE RAD3/XP-D SUBFAMILY MEMBER"/>
    <property type="match status" value="1"/>
</dbReference>
<keyword evidence="5" id="KW-0547">Nucleotide-binding</keyword>
<dbReference type="GO" id="GO:0016818">
    <property type="term" value="F:hydrolase activity, acting on acid anhydrides, in phosphorus-containing anhydrides"/>
    <property type="evidence" value="ECO:0007669"/>
    <property type="project" value="InterPro"/>
</dbReference>
<keyword evidence="9" id="KW-0067">ATP-binding</keyword>
<dbReference type="GO" id="GO:0043139">
    <property type="term" value="F:5'-3' DNA helicase activity"/>
    <property type="evidence" value="ECO:0007669"/>
    <property type="project" value="UniProtKB-EC"/>
</dbReference>
<dbReference type="Pfam" id="PF06733">
    <property type="entry name" value="DEAD_2"/>
    <property type="match status" value="1"/>
</dbReference>
<dbReference type="Gene3D" id="1.10.275.30">
    <property type="match status" value="1"/>
</dbReference>
<dbReference type="Pfam" id="PF06777">
    <property type="entry name" value="HBB"/>
    <property type="match status" value="1"/>
</dbReference>
<dbReference type="InterPro" id="IPR045028">
    <property type="entry name" value="DinG/Rad3-like"/>
</dbReference>
<dbReference type="Proteomes" id="UP000278149">
    <property type="component" value="Unassembled WGS sequence"/>
</dbReference>
<accession>A0A429G6P3</accession>
<evidence type="ECO:0000256" key="6">
    <source>
        <dbReference type="ARBA" id="ARBA00022763"/>
    </source>
</evidence>
<evidence type="ECO:0000256" key="12">
    <source>
        <dbReference type="ARBA" id="ARBA00023125"/>
    </source>
</evidence>
<keyword evidence="10" id="KW-0408">Iron</keyword>
<dbReference type="PANTHER" id="PTHR11472:SF34">
    <property type="entry name" value="REGULATOR OF TELOMERE ELONGATION HELICASE 1"/>
    <property type="match status" value="1"/>
</dbReference>
<dbReference type="InterPro" id="IPR006555">
    <property type="entry name" value="ATP-dep_Helicase_C"/>
</dbReference>
<dbReference type="InterPro" id="IPR014013">
    <property type="entry name" value="Helic_SF1/SF2_ATP-bd_DinG/Rad3"/>
</dbReference>
<dbReference type="SMART" id="SM00488">
    <property type="entry name" value="DEXDc2"/>
    <property type="match status" value="1"/>
</dbReference>
<comment type="catalytic activity">
    <reaction evidence="16">
        <text>ATP + H2O = ADP + phosphate + H(+)</text>
        <dbReference type="Rhea" id="RHEA:13065"/>
        <dbReference type="ChEBI" id="CHEBI:15377"/>
        <dbReference type="ChEBI" id="CHEBI:15378"/>
        <dbReference type="ChEBI" id="CHEBI:30616"/>
        <dbReference type="ChEBI" id="CHEBI:43474"/>
        <dbReference type="ChEBI" id="CHEBI:456216"/>
        <dbReference type="EC" id="5.6.2.3"/>
    </reaction>
</comment>
<evidence type="ECO:0000313" key="19">
    <source>
        <dbReference type="Proteomes" id="UP000278149"/>
    </source>
</evidence>
<dbReference type="InterPro" id="IPR010643">
    <property type="entry name" value="HBB"/>
</dbReference>
<keyword evidence="7" id="KW-0378">Hydrolase</keyword>
<dbReference type="GO" id="GO:0006281">
    <property type="term" value="P:DNA repair"/>
    <property type="evidence" value="ECO:0007669"/>
    <property type="project" value="UniProtKB-KW"/>
</dbReference>
<keyword evidence="11" id="KW-0411">Iron-sulfur</keyword>
<keyword evidence="12" id="KW-0238">DNA-binding</keyword>
<dbReference type="RefSeq" id="WP_125741033.1">
    <property type="nucleotide sequence ID" value="NZ_RCOR01000018.1"/>
</dbReference>
<dbReference type="Gene3D" id="3.40.50.300">
    <property type="entry name" value="P-loop containing nucleotide triphosphate hydrolases"/>
    <property type="match status" value="2"/>
</dbReference>
<evidence type="ECO:0000256" key="14">
    <source>
        <dbReference type="ARBA" id="ARBA00023235"/>
    </source>
</evidence>
<dbReference type="GO" id="GO:0051539">
    <property type="term" value="F:4 iron, 4 sulfur cluster binding"/>
    <property type="evidence" value="ECO:0007669"/>
    <property type="project" value="UniProtKB-KW"/>
</dbReference>
<dbReference type="FunFam" id="3.40.50.300:FF:006171">
    <property type="entry name" value="Rad3-related DNA helicase"/>
    <property type="match status" value="1"/>
</dbReference>
<evidence type="ECO:0000256" key="5">
    <source>
        <dbReference type="ARBA" id="ARBA00022741"/>
    </source>
</evidence>
<proteinExistence type="inferred from homology"/>
<evidence type="ECO:0000256" key="7">
    <source>
        <dbReference type="ARBA" id="ARBA00022801"/>
    </source>
</evidence>
<dbReference type="SMART" id="SM00491">
    <property type="entry name" value="HELICc2"/>
    <property type="match status" value="1"/>
</dbReference>
<evidence type="ECO:0000256" key="10">
    <source>
        <dbReference type="ARBA" id="ARBA00023004"/>
    </source>
</evidence>
<evidence type="ECO:0000256" key="15">
    <source>
        <dbReference type="ARBA" id="ARBA00044969"/>
    </source>
</evidence>
<keyword evidence="8" id="KW-0347">Helicase</keyword>
<evidence type="ECO:0000256" key="3">
    <source>
        <dbReference type="ARBA" id="ARBA00022485"/>
    </source>
</evidence>
<keyword evidence="13" id="KW-0234">DNA repair</keyword>
<dbReference type="InterPro" id="IPR010614">
    <property type="entry name" value="RAD3-like_helicase_DEAD"/>
</dbReference>
<evidence type="ECO:0000256" key="1">
    <source>
        <dbReference type="ARBA" id="ARBA00001966"/>
    </source>
</evidence>
<evidence type="ECO:0000259" key="17">
    <source>
        <dbReference type="PROSITE" id="PS51193"/>
    </source>
</evidence>
<keyword evidence="6" id="KW-0227">DNA damage</keyword>
<evidence type="ECO:0000256" key="8">
    <source>
        <dbReference type="ARBA" id="ARBA00022806"/>
    </source>
</evidence>
<evidence type="ECO:0000256" key="13">
    <source>
        <dbReference type="ARBA" id="ARBA00023204"/>
    </source>
</evidence>
<keyword evidence="14" id="KW-0413">Isomerase</keyword>
<protein>
    <recommendedName>
        <fullName evidence="15">DNA 5'-3' helicase</fullName>
        <ecNumber evidence="15">5.6.2.3</ecNumber>
    </recommendedName>
</protein>
<evidence type="ECO:0000256" key="2">
    <source>
        <dbReference type="ARBA" id="ARBA00009146"/>
    </source>
</evidence>
<dbReference type="InterPro" id="IPR027417">
    <property type="entry name" value="P-loop_NTPase"/>
</dbReference>
<dbReference type="FunFam" id="3.40.50.300:FF:001813">
    <property type="entry name" value="ATP-dependent DNA helicase"/>
    <property type="match status" value="1"/>
</dbReference>
<reference evidence="18 19" key="1">
    <citation type="submission" date="2018-10" db="EMBL/GenBank/DDBJ databases">
        <title>Co-occurring genomic capacity for anaerobic methane metabolism and dissimilatory sulfite reduction discovered in the Korarchaeota.</title>
        <authorList>
            <person name="Mckay L.J."/>
            <person name="Dlakic M."/>
            <person name="Fields M.W."/>
            <person name="Delmont T.O."/>
            <person name="Eren A.M."/>
            <person name="Jay Z.J."/>
            <person name="Klingelsmith K.B."/>
            <person name="Rusch D.B."/>
            <person name="Inskeep W.P."/>
        </authorList>
    </citation>
    <scope>NUCLEOTIDE SEQUENCE [LARGE SCALE GENOMIC DNA]</scope>
    <source>
        <strain evidence="18 19">WS</strain>
    </source>
</reference>
<sequence length="602" mass="68913">MEHFPYKPREHQKEVMEAIRSAVRRGENFCLHAPTGFGKTPVVLSALLSELNGGKIIWAVRTGNETDRPIEELKVINRKSEVFGFSFRGKKDMCLLARRMNISSYEGVSNLCRLRRESCPYFRNLKKLDYFQIDGPMVFSEILKAAESIQVCPYFLQMMLLEEASLISLSYNYILSPLGWAIRHKVSFRRSFLVVDEAHNIDRVAMELNSKSISLTSLERAIKEDERYDPKDSLGLRRKLTSMRDFMRRVAVGEDGTFDLNEMLSSTDLGPDDLKKFHELVDIVYSDYVKRGKEPRSYLNSVAEFLIVALEKSGEEGVAYLYSVEDEPSLEVWDMRVRSFLSTIWKDFRSVIFMSGTLEPIDAFSDVVGVDNFSRMSVPSIADPERVSTVIVRGVSTRGEELSDEMLKRYLKVVERFLSIPGNLAIFTASYRIQGEVISGIIELAKEAGKLTYSEDRNMSGDEASRILREFKDLPRQGREGLLIAPAGGRFAEGADFPGEELEGIMLLGIPFDRLTTKTRVMIEYYERIYGRRRGRYLSYVVPALRKASQALGRAVRSHEDEAIFLLADERYLNRTYFSLLPDFVRWNVRVVNWRDLPSSDG</sequence>
<evidence type="ECO:0000256" key="9">
    <source>
        <dbReference type="ARBA" id="ARBA00022840"/>
    </source>
</evidence>
<keyword evidence="3" id="KW-0004">4Fe-4S</keyword>
<dbReference type="SUPFAM" id="SSF52540">
    <property type="entry name" value="P-loop containing nucleoside triphosphate hydrolases"/>
    <property type="match status" value="2"/>
</dbReference>
<comment type="similarity">
    <text evidence="2">Belongs to the helicase family. RAD3/XPD subfamily.</text>
</comment>
<organism evidence="18 19">
    <name type="scientific">Candidatus Korarchaeum cryptofilum</name>
    <dbReference type="NCBI Taxonomy" id="498846"/>
    <lineage>
        <taxon>Archaea</taxon>
        <taxon>Thermoproteota</taxon>
        <taxon>Candidatus Korarchaeia</taxon>
        <taxon>Candidatus Korarchaeales</taxon>
        <taxon>Candidatus Korarchaeaceae</taxon>
        <taxon>Candidatus Korarchaeum</taxon>
    </lineage>
</organism>
<dbReference type="EC" id="5.6.2.3" evidence="15"/>
<evidence type="ECO:0000256" key="4">
    <source>
        <dbReference type="ARBA" id="ARBA00022723"/>
    </source>
</evidence>
<dbReference type="Pfam" id="PF13307">
    <property type="entry name" value="Helicase_C_2"/>
    <property type="match status" value="1"/>
</dbReference>
<comment type="cofactor">
    <cofactor evidence="1">
        <name>[4Fe-4S] cluster</name>
        <dbReference type="ChEBI" id="CHEBI:49883"/>
    </cofactor>
</comment>
<dbReference type="GO" id="GO:0046872">
    <property type="term" value="F:metal ion binding"/>
    <property type="evidence" value="ECO:0007669"/>
    <property type="project" value="UniProtKB-KW"/>
</dbReference>
<dbReference type="EMBL" id="RCOR01000018">
    <property type="protein sequence ID" value="RSN69489.1"/>
    <property type="molecule type" value="Genomic_DNA"/>
</dbReference>
<dbReference type="PROSITE" id="PS51193">
    <property type="entry name" value="HELICASE_ATP_BIND_2"/>
    <property type="match status" value="1"/>
</dbReference>
<dbReference type="GO" id="GO:0003677">
    <property type="term" value="F:DNA binding"/>
    <property type="evidence" value="ECO:0007669"/>
    <property type="project" value="UniProtKB-KW"/>
</dbReference>
<name>A0A429G6P3_9CREN</name>
<evidence type="ECO:0000256" key="11">
    <source>
        <dbReference type="ARBA" id="ARBA00023014"/>
    </source>
</evidence>
<keyword evidence="4" id="KW-0479">Metal-binding</keyword>
<dbReference type="AlphaFoldDB" id="A0A429G6P3"/>